<dbReference type="Proteomes" id="UP000887565">
    <property type="component" value="Unplaced"/>
</dbReference>
<organism evidence="1 2">
    <name type="scientific">Romanomermis culicivorax</name>
    <name type="common">Nematode worm</name>
    <dbReference type="NCBI Taxonomy" id="13658"/>
    <lineage>
        <taxon>Eukaryota</taxon>
        <taxon>Metazoa</taxon>
        <taxon>Ecdysozoa</taxon>
        <taxon>Nematoda</taxon>
        <taxon>Enoplea</taxon>
        <taxon>Dorylaimia</taxon>
        <taxon>Mermithida</taxon>
        <taxon>Mermithoidea</taxon>
        <taxon>Mermithidae</taxon>
        <taxon>Romanomermis</taxon>
    </lineage>
</organism>
<name>A0A915IWB1_ROMCU</name>
<evidence type="ECO:0000313" key="1">
    <source>
        <dbReference type="Proteomes" id="UP000887565"/>
    </source>
</evidence>
<evidence type="ECO:0000313" key="2">
    <source>
        <dbReference type="WBParaSite" id="nRc.2.0.1.t18076-RA"/>
    </source>
</evidence>
<dbReference type="AlphaFoldDB" id="A0A915IWB1"/>
<sequence length="95" mass="10240">MLDQLSTAAARITNNVPTVQTIDQIIGTISDQFQAQQLGVQLEIQEQVKSTNACFAALAEQMQQLISTTAATAAVRNLPTPRLPLVSSGFHDEET</sequence>
<keyword evidence="1" id="KW-1185">Reference proteome</keyword>
<proteinExistence type="predicted"/>
<protein>
    <submittedName>
        <fullName evidence="2">Uncharacterized protein</fullName>
    </submittedName>
</protein>
<accession>A0A915IWB1</accession>
<dbReference type="WBParaSite" id="nRc.2.0.1.t18076-RA">
    <property type="protein sequence ID" value="nRc.2.0.1.t18076-RA"/>
    <property type="gene ID" value="nRc.2.0.1.g18076"/>
</dbReference>
<reference evidence="2" key="1">
    <citation type="submission" date="2022-11" db="UniProtKB">
        <authorList>
            <consortium name="WormBaseParasite"/>
        </authorList>
    </citation>
    <scope>IDENTIFICATION</scope>
</reference>